<evidence type="ECO:0008006" key="3">
    <source>
        <dbReference type="Google" id="ProtNLM"/>
    </source>
</evidence>
<reference evidence="2" key="1">
    <citation type="submission" date="2020-07" db="EMBL/GenBank/DDBJ databases">
        <title>Complete genome sequencing of Coprobacter sp. strain 2CBH44.</title>
        <authorList>
            <person name="Sakamoto M."/>
            <person name="Murakami T."/>
            <person name="Mori H."/>
        </authorList>
    </citation>
    <scope>NUCLEOTIDE SEQUENCE [LARGE SCALE GENOMIC DNA]</scope>
    <source>
        <strain evidence="2">2CBH44</strain>
    </source>
</reference>
<name>A0A7G1HSD1_9BACT</name>
<dbReference type="RefSeq" id="WP_200755603.1">
    <property type="nucleotide sequence ID" value="NZ_AP023322.1"/>
</dbReference>
<sequence length="70" mass="8335">MKKNWKLLILGVVTMFLMQSCMVVRKARPRHHHRHRHCMLLYQRTTGTDSLNVPDTYMAIETPINYEHKG</sequence>
<proteinExistence type="predicted"/>
<dbReference type="EMBL" id="AP023322">
    <property type="protein sequence ID" value="BCI62506.1"/>
    <property type="molecule type" value="Genomic_DNA"/>
</dbReference>
<dbReference type="KEGG" id="copr:Cop2CBH44_08590"/>
<evidence type="ECO:0000313" key="2">
    <source>
        <dbReference type="Proteomes" id="UP000594042"/>
    </source>
</evidence>
<protein>
    <recommendedName>
        <fullName evidence="3">Lipoprotein</fullName>
    </recommendedName>
</protein>
<dbReference type="PROSITE" id="PS51257">
    <property type="entry name" value="PROKAR_LIPOPROTEIN"/>
    <property type="match status" value="1"/>
</dbReference>
<organism evidence="1 2">
    <name type="scientific">Coprobacter secundus subsp. similis</name>
    <dbReference type="NCBI Taxonomy" id="2751153"/>
    <lineage>
        <taxon>Bacteria</taxon>
        <taxon>Pseudomonadati</taxon>
        <taxon>Bacteroidota</taxon>
        <taxon>Bacteroidia</taxon>
        <taxon>Bacteroidales</taxon>
        <taxon>Barnesiellaceae</taxon>
        <taxon>Coprobacter</taxon>
    </lineage>
</organism>
<gene>
    <name evidence="1" type="ORF">Cop2CBH44_08590</name>
</gene>
<keyword evidence="2" id="KW-1185">Reference proteome</keyword>
<dbReference type="AlphaFoldDB" id="A0A7G1HSD1"/>
<evidence type="ECO:0000313" key="1">
    <source>
        <dbReference type="EMBL" id="BCI62506.1"/>
    </source>
</evidence>
<dbReference type="Proteomes" id="UP000594042">
    <property type="component" value="Chromosome"/>
</dbReference>
<accession>A0A7G1HSD1</accession>